<name>A0AAV6JKJ3_9ERIC</name>
<evidence type="ECO:0000313" key="2">
    <source>
        <dbReference type="Proteomes" id="UP000823749"/>
    </source>
</evidence>
<sequence length="205" mass="22720">MAIGILDGPQAFNNSQFNTKISLKAFGQQGLLAIEEEADNARSARGIFRFLPSNPLALPTILQQSLLSLLLELIGWSPKCKIPVRIPPLMYKHLQPFVNLLLYSPSRDIKDQAHILAQAAMLSTGAFDKNLREIGAWFLFLPGYKTGNIVVGDQGIEVFQNLFSVIVSFLCDAVSTVGNNLLKYWDVLRRHTCHLKGVEGNLSLI</sequence>
<dbReference type="GO" id="GO:0000466">
    <property type="term" value="P:maturation of 5.8S rRNA from tricistronic rRNA transcript (SSU-rRNA, 5.8S rRNA, LSU-rRNA)"/>
    <property type="evidence" value="ECO:0007669"/>
    <property type="project" value="TreeGrafter"/>
</dbReference>
<dbReference type="GO" id="GO:0005730">
    <property type="term" value="C:nucleolus"/>
    <property type="evidence" value="ECO:0007669"/>
    <property type="project" value="TreeGrafter"/>
</dbReference>
<proteinExistence type="predicted"/>
<reference evidence="1" key="1">
    <citation type="submission" date="2020-08" db="EMBL/GenBank/DDBJ databases">
        <title>Plant Genome Project.</title>
        <authorList>
            <person name="Zhang R.-G."/>
        </authorList>
    </citation>
    <scope>NUCLEOTIDE SEQUENCE</scope>
    <source>
        <strain evidence="1">WSP0</strain>
        <tissue evidence="1">Leaf</tissue>
    </source>
</reference>
<comment type="caution">
    <text evidence="1">The sequence shown here is derived from an EMBL/GenBank/DDBJ whole genome shotgun (WGS) entry which is preliminary data.</text>
</comment>
<dbReference type="AlphaFoldDB" id="A0AAV6JKJ3"/>
<dbReference type="PANTHER" id="PTHR13500:SF0">
    <property type="entry name" value="NUCLEOLAR PRE-RIBOSOMAL-ASSOCIATED PROTEIN 1"/>
    <property type="match status" value="1"/>
</dbReference>
<evidence type="ECO:0000313" key="1">
    <source>
        <dbReference type="EMBL" id="KAG5541012.1"/>
    </source>
</evidence>
<dbReference type="GO" id="GO:0000463">
    <property type="term" value="P:maturation of LSU-rRNA from tricistronic rRNA transcript (SSU-rRNA, 5.8S rRNA, LSU-rRNA)"/>
    <property type="evidence" value="ECO:0007669"/>
    <property type="project" value="TreeGrafter"/>
</dbReference>
<dbReference type="PANTHER" id="PTHR13500">
    <property type="entry name" value="NUCLEOLAR PRERIBOSOMAL-ASSOCIATED PROTEIN 1"/>
    <property type="match status" value="1"/>
</dbReference>
<dbReference type="Proteomes" id="UP000823749">
    <property type="component" value="Chromosome 7"/>
</dbReference>
<protein>
    <submittedName>
        <fullName evidence="1">Uncharacterized protein</fullName>
    </submittedName>
</protein>
<keyword evidence="2" id="KW-1185">Reference proteome</keyword>
<accession>A0AAV6JKJ3</accession>
<dbReference type="EMBL" id="JACTNZ010000007">
    <property type="protein sequence ID" value="KAG5541012.1"/>
    <property type="molecule type" value="Genomic_DNA"/>
</dbReference>
<gene>
    <name evidence="1" type="ORF">RHGRI_021036</name>
</gene>
<organism evidence="1 2">
    <name type="scientific">Rhododendron griersonianum</name>
    <dbReference type="NCBI Taxonomy" id="479676"/>
    <lineage>
        <taxon>Eukaryota</taxon>
        <taxon>Viridiplantae</taxon>
        <taxon>Streptophyta</taxon>
        <taxon>Embryophyta</taxon>
        <taxon>Tracheophyta</taxon>
        <taxon>Spermatophyta</taxon>
        <taxon>Magnoliopsida</taxon>
        <taxon>eudicotyledons</taxon>
        <taxon>Gunneridae</taxon>
        <taxon>Pentapetalae</taxon>
        <taxon>asterids</taxon>
        <taxon>Ericales</taxon>
        <taxon>Ericaceae</taxon>
        <taxon>Ericoideae</taxon>
        <taxon>Rhodoreae</taxon>
        <taxon>Rhododendron</taxon>
    </lineage>
</organism>
<dbReference type="InterPro" id="IPR039844">
    <property type="entry name" value="URB1"/>
</dbReference>